<sequence length="316" mass="36233">MADLVVKSNKLVQALQTLTLSETRLLQLAIVDARETGQGLSAEEPLELNASRYATAFNVSPDAAYLALVEAEDSLFKRQFTITNEDGTLTKSRWIQDANYRKGEGRILVTLTRVVIEHVTKIDGFEQYFTSYHLKKTSDFKSVYAVRLYELLMQWKSVGKTPIYELNKFRSQLGIGVNEYDRMEAFKRRVLDIAIKQINELSDITVKYEQHKKGRAISGFSFAFKQKKTNQPIADKRDPNTLDLFSKMTDAQRHMFANKLSELPEMGKYSQGTESYQQFAVRIAEMLQDPAQFKELYPYLKKVGYMPSNKKDTVNG</sequence>
<dbReference type="AlphaFoldDB" id="A0A7S6VSZ8"/>
<dbReference type="GO" id="GO:0003887">
    <property type="term" value="F:DNA-directed DNA polymerase activity"/>
    <property type="evidence" value="ECO:0007669"/>
    <property type="project" value="InterPro"/>
</dbReference>
<dbReference type="InterPro" id="IPR036388">
    <property type="entry name" value="WH-like_DNA-bd_sf"/>
</dbReference>
<dbReference type="SUPFAM" id="SSF46785">
    <property type="entry name" value="Winged helix' DNA-binding domain"/>
    <property type="match status" value="2"/>
</dbReference>
<dbReference type="Pfam" id="PF01051">
    <property type="entry name" value="Rep3_N"/>
    <property type="match status" value="1"/>
</dbReference>
<evidence type="ECO:0000313" key="4">
    <source>
        <dbReference type="EMBL" id="QOW44390.1"/>
    </source>
</evidence>
<organism evidence="3 5">
    <name type="scientific">Acinetobacter indicus</name>
    <dbReference type="NCBI Taxonomy" id="756892"/>
    <lineage>
        <taxon>Bacteria</taxon>
        <taxon>Pseudomonadati</taxon>
        <taxon>Pseudomonadota</taxon>
        <taxon>Gammaproteobacteria</taxon>
        <taxon>Moraxellales</taxon>
        <taxon>Moraxellaceae</taxon>
        <taxon>Acinetobacter</taxon>
    </lineage>
</organism>
<dbReference type="NCBIfam" id="NF038290">
    <property type="entry name" value="repM_Acin"/>
    <property type="match status" value="1"/>
</dbReference>
<protein>
    <submittedName>
        <fullName evidence="3">Replication initiation protein</fullName>
    </submittedName>
</protein>
<evidence type="ECO:0000313" key="3">
    <source>
        <dbReference type="EMBL" id="QOW44378.1"/>
    </source>
</evidence>
<reference evidence="3 5" key="1">
    <citation type="submission" date="2020-02" db="EMBL/GenBank/DDBJ databases">
        <title>Tigecycline-resistant Acinetobacter species from pigs and migratory birds.</title>
        <authorList>
            <person name="Chen C."/>
            <person name="Sun J."/>
            <person name="Liao X.-P."/>
            <person name="Liu Y.-H."/>
        </authorList>
    </citation>
    <scope>NUCLEOTIDE SEQUENCE [LARGE SCALE GENOMIC DNA]</scope>
    <source>
        <strain evidence="3 5">C15_T</strain>
        <plasmid evidence="3 5">pC15-3</plasmid>
    </source>
</reference>
<evidence type="ECO:0000313" key="5">
    <source>
        <dbReference type="Proteomes" id="UP000593812"/>
    </source>
</evidence>
<name>A0A7S6VSZ8_9GAMM</name>
<dbReference type="EMBL" id="CP048657">
    <property type="protein sequence ID" value="QOW44390.1"/>
    <property type="molecule type" value="Genomic_DNA"/>
</dbReference>
<dbReference type="Pfam" id="PF21205">
    <property type="entry name" value="Rep3_C"/>
    <property type="match status" value="1"/>
</dbReference>
<proteinExistence type="inferred from homology"/>
<keyword evidence="3" id="KW-0614">Plasmid</keyword>
<dbReference type="Proteomes" id="UP000593812">
    <property type="component" value="Plasmid pC15-3"/>
</dbReference>
<dbReference type="EMBL" id="CP048657">
    <property type="protein sequence ID" value="QOW44378.1"/>
    <property type="molecule type" value="Genomic_DNA"/>
</dbReference>
<dbReference type="RefSeq" id="WP_163170531.1">
    <property type="nucleotide sequence ID" value="NZ_CP048657.1"/>
</dbReference>
<geneLocation type="plasmid" evidence="3 5">
    <name>pC15-3</name>
</geneLocation>
<dbReference type="GO" id="GO:0006270">
    <property type="term" value="P:DNA replication initiation"/>
    <property type="evidence" value="ECO:0007669"/>
    <property type="project" value="InterPro"/>
</dbReference>
<dbReference type="InterPro" id="IPR036390">
    <property type="entry name" value="WH_DNA-bd_sf"/>
</dbReference>
<evidence type="ECO:0000256" key="1">
    <source>
        <dbReference type="ARBA" id="ARBA00038283"/>
    </source>
</evidence>
<feature type="domain" description="Initiator Rep protein WH1" evidence="2">
    <location>
        <begin position="5"/>
        <end position="153"/>
    </location>
</feature>
<dbReference type="InterPro" id="IPR000525">
    <property type="entry name" value="Initiator_Rep_WH1"/>
</dbReference>
<evidence type="ECO:0000259" key="2">
    <source>
        <dbReference type="Pfam" id="PF01051"/>
    </source>
</evidence>
<comment type="similarity">
    <text evidence="1">Belongs to the initiator RepB protein family.</text>
</comment>
<dbReference type="Gene3D" id="1.10.10.10">
    <property type="entry name" value="Winged helix-like DNA-binding domain superfamily/Winged helix DNA-binding domain"/>
    <property type="match status" value="2"/>
</dbReference>
<gene>
    <name evidence="3" type="ORF">G0027_16340</name>
    <name evidence="4" type="ORF">G0027_16410</name>
</gene>
<accession>A0A7S6VSZ8</accession>